<evidence type="ECO:0000313" key="14">
    <source>
        <dbReference type="EMBL" id="CAF0978382.1"/>
    </source>
</evidence>
<evidence type="ECO:0000313" key="13">
    <source>
        <dbReference type="EMBL" id="CAF0938016.1"/>
    </source>
</evidence>
<evidence type="ECO:0000313" key="15">
    <source>
        <dbReference type="Proteomes" id="UP000663870"/>
    </source>
</evidence>
<proteinExistence type="inferred from homology"/>
<dbReference type="InterPro" id="IPR000182">
    <property type="entry name" value="GNAT_dom"/>
</dbReference>
<evidence type="ECO:0000256" key="5">
    <source>
        <dbReference type="ARBA" id="ARBA00050849"/>
    </source>
</evidence>
<dbReference type="FunFam" id="3.40.630.30:FF:000046">
    <property type="entry name" value="Dopamine N-acetyltransferase"/>
    <property type="match status" value="1"/>
</dbReference>
<evidence type="ECO:0000256" key="10">
    <source>
        <dbReference type="ARBA" id="ARBA00052335"/>
    </source>
</evidence>
<evidence type="ECO:0000256" key="1">
    <source>
        <dbReference type="ARBA" id="ARBA00022679"/>
    </source>
</evidence>
<dbReference type="EMBL" id="CAJNOH010000193">
    <property type="protein sequence ID" value="CAF0938016.1"/>
    <property type="molecule type" value="Genomic_DNA"/>
</dbReference>
<evidence type="ECO:0000256" key="9">
    <source>
        <dbReference type="ARBA" id="ARBA00052178"/>
    </source>
</evidence>
<dbReference type="Gene3D" id="3.40.630.30">
    <property type="match status" value="1"/>
</dbReference>
<dbReference type="EC" id="2.3.1.87" evidence="3"/>
<keyword evidence="15" id="KW-1185">Reference proteome</keyword>
<gene>
    <name evidence="14" type="ORF">JXQ802_LOCUS13045</name>
    <name evidence="13" type="ORF">PYM288_LOCUS11428</name>
</gene>
<dbReference type="Proteomes" id="UP000663854">
    <property type="component" value="Unassembled WGS sequence"/>
</dbReference>
<dbReference type="AlphaFoldDB" id="A0A814F5I5"/>
<evidence type="ECO:0000256" key="7">
    <source>
        <dbReference type="ARBA" id="ARBA00051711"/>
    </source>
</evidence>
<evidence type="ECO:0000259" key="12">
    <source>
        <dbReference type="PROSITE" id="PS51186"/>
    </source>
</evidence>
<dbReference type="SUPFAM" id="SSF55729">
    <property type="entry name" value="Acyl-CoA N-acyltransferases (Nat)"/>
    <property type="match status" value="1"/>
</dbReference>
<dbReference type="PANTHER" id="PTHR20905:SF1">
    <property type="entry name" value="AT07410P-RELATED"/>
    <property type="match status" value="1"/>
</dbReference>
<comment type="catalytic activity">
    <reaction evidence="9">
        <text>serotonin + hexadecanoyl-CoA = N-hexadecanoyl-serotonin + CoA + H(+)</text>
        <dbReference type="Rhea" id="RHEA:51384"/>
        <dbReference type="ChEBI" id="CHEBI:15378"/>
        <dbReference type="ChEBI" id="CHEBI:57287"/>
        <dbReference type="ChEBI" id="CHEBI:57379"/>
        <dbReference type="ChEBI" id="CHEBI:134059"/>
        <dbReference type="ChEBI" id="CHEBI:350546"/>
    </reaction>
    <physiologicalReaction direction="left-to-right" evidence="9">
        <dbReference type="Rhea" id="RHEA:51385"/>
    </physiologicalReaction>
</comment>
<comment type="catalytic activity">
    <reaction evidence="8">
        <text>serotonin + (9Z)-octadecenoyl-CoA = N-(9Z-octadecenoyl)-serotonin + CoA + H(+)</text>
        <dbReference type="Rhea" id="RHEA:51392"/>
        <dbReference type="ChEBI" id="CHEBI:15378"/>
        <dbReference type="ChEBI" id="CHEBI:57287"/>
        <dbReference type="ChEBI" id="CHEBI:57387"/>
        <dbReference type="ChEBI" id="CHEBI:134064"/>
        <dbReference type="ChEBI" id="CHEBI:350546"/>
    </reaction>
    <physiologicalReaction direction="left-to-right" evidence="8">
        <dbReference type="Rhea" id="RHEA:51393"/>
    </physiologicalReaction>
</comment>
<evidence type="ECO:0000256" key="6">
    <source>
        <dbReference type="ARBA" id="ARBA00051284"/>
    </source>
</evidence>
<dbReference type="Pfam" id="PF00583">
    <property type="entry name" value="Acetyltransf_1"/>
    <property type="match status" value="1"/>
</dbReference>
<feature type="domain" description="N-acetyltransferase" evidence="12">
    <location>
        <begin position="1"/>
        <end position="185"/>
    </location>
</feature>
<name>A0A814F5I5_9BILA</name>
<evidence type="ECO:0000256" key="11">
    <source>
        <dbReference type="ARBA" id="ARBA00052491"/>
    </source>
</evidence>
<organism evidence="14 15">
    <name type="scientific">Rotaria sordida</name>
    <dbReference type="NCBI Taxonomy" id="392033"/>
    <lineage>
        <taxon>Eukaryota</taxon>
        <taxon>Metazoa</taxon>
        <taxon>Spiralia</taxon>
        <taxon>Gnathifera</taxon>
        <taxon>Rotifera</taxon>
        <taxon>Eurotatoria</taxon>
        <taxon>Bdelloidea</taxon>
        <taxon>Philodinida</taxon>
        <taxon>Philodinidae</taxon>
        <taxon>Rotaria</taxon>
    </lineage>
</organism>
<evidence type="ECO:0000256" key="4">
    <source>
        <dbReference type="ARBA" id="ARBA00050189"/>
    </source>
</evidence>
<comment type="catalytic activity">
    <reaction evidence="6">
        <text>serotonin + (5Z,8Z,11Z,14Z)-eicosatetraenoyl-CoA = N-[(5Z,8Z,11Z,14Z)-eicosatetraenoyl]-serotonin + CoA + H(+)</text>
        <dbReference type="Rhea" id="RHEA:51396"/>
        <dbReference type="ChEBI" id="CHEBI:15378"/>
        <dbReference type="ChEBI" id="CHEBI:57287"/>
        <dbReference type="ChEBI" id="CHEBI:57368"/>
        <dbReference type="ChEBI" id="CHEBI:132255"/>
        <dbReference type="ChEBI" id="CHEBI:350546"/>
    </reaction>
    <physiologicalReaction direction="left-to-right" evidence="6">
        <dbReference type="Rhea" id="RHEA:51397"/>
    </physiologicalReaction>
</comment>
<comment type="catalytic activity">
    <reaction evidence="7">
        <text>dopamine + acetyl-CoA = N-acetyldopamine + CoA + H(+)</text>
        <dbReference type="Rhea" id="RHEA:51388"/>
        <dbReference type="ChEBI" id="CHEBI:15378"/>
        <dbReference type="ChEBI" id="CHEBI:57287"/>
        <dbReference type="ChEBI" id="CHEBI:57288"/>
        <dbReference type="ChEBI" id="CHEBI:59905"/>
        <dbReference type="ChEBI" id="CHEBI:125678"/>
    </reaction>
    <physiologicalReaction direction="left-to-right" evidence="7">
        <dbReference type="Rhea" id="RHEA:51389"/>
    </physiologicalReaction>
</comment>
<comment type="catalytic activity">
    <reaction evidence="5">
        <text>serotonin + octadecanoyl-CoA = N-octadecanoyl-serotonin + CoA + H(+)</text>
        <dbReference type="Rhea" id="RHEA:51400"/>
        <dbReference type="ChEBI" id="CHEBI:15378"/>
        <dbReference type="ChEBI" id="CHEBI:57287"/>
        <dbReference type="ChEBI" id="CHEBI:57394"/>
        <dbReference type="ChEBI" id="CHEBI:134065"/>
        <dbReference type="ChEBI" id="CHEBI:350546"/>
    </reaction>
    <physiologicalReaction direction="left-to-right" evidence="5">
        <dbReference type="Rhea" id="RHEA:51401"/>
    </physiologicalReaction>
</comment>
<keyword evidence="1" id="KW-0808">Transferase</keyword>
<evidence type="ECO:0000256" key="8">
    <source>
        <dbReference type="ARBA" id="ARBA00051823"/>
    </source>
</evidence>
<dbReference type="EMBL" id="CAJNOL010000275">
    <property type="protein sequence ID" value="CAF0978382.1"/>
    <property type="molecule type" value="Genomic_DNA"/>
</dbReference>
<sequence length="198" mass="23264">MREKNRNEVLSLLINSFFQDEPLAKCLQLEEPIDFAKSIINNALHDQCSFVVYDIQTKQLIGICLNEIKFQDNKYIINETNEKIYFILNFLNNMHLNINLFNQFKINSLLHIFIINIKKNYRGYGLGSQLISTTIEYAKKINIKGIYAETTNIYSLNCFKQQGFQVYHQINYIDYDQIRLASLTNPDQNQCQLVARMT</sequence>
<comment type="caution">
    <text evidence="14">The sequence shown here is derived from an EMBL/GenBank/DDBJ whole genome shotgun (WGS) entry which is preliminary data.</text>
</comment>
<comment type="catalytic activity">
    <reaction evidence="11">
        <text>serotonin + acetyl-CoA = N-acetylserotonin + CoA + H(+)</text>
        <dbReference type="Rhea" id="RHEA:25217"/>
        <dbReference type="ChEBI" id="CHEBI:15378"/>
        <dbReference type="ChEBI" id="CHEBI:17697"/>
        <dbReference type="ChEBI" id="CHEBI:57287"/>
        <dbReference type="ChEBI" id="CHEBI:57288"/>
        <dbReference type="ChEBI" id="CHEBI:350546"/>
        <dbReference type="EC" id="2.3.1.87"/>
    </reaction>
    <physiologicalReaction direction="left-to-right" evidence="11">
        <dbReference type="Rhea" id="RHEA:25218"/>
    </physiologicalReaction>
</comment>
<comment type="catalytic activity">
    <reaction evidence="4">
        <text>dopamine + (9Z)-octadecenoyl-CoA = N-(9Z-octadecanoyl)-dopamine + CoA + H(+)</text>
        <dbReference type="Rhea" id="RHEA:51380"/>
        <dbReference type="ChEBI" id="CHEBI:15378"/>
        <dbReference type="ChEBI" id="CHEBI:31883"/>
        <dbReference type="ChEBI" id="CHEBI:57287"/>
        <dbReference type="ChEBI" id="CHEBI:57387"/>
        <dbReference type="ChEBI" id="CHEBI:59905"/>
    </reaction>
    <physiologicalReaction direction="left-to-right" evidence="4">
        <dbReference type="Rhea" id="RHEA:51381"/>
    </physiologicalReaction>
</comment>
<dbReference type="PROSITE" id="PS51186">
    <property type="entry name" value="GNAT"/>
    <property type="match status" value="1"/>
</dbReference>
<protein>
    <recommendedName>
        <fullName evidence="3">aralkylamine N-acetyltransferase</fullName>
        <ecNumber evidence="3">2.3.1.87</ecNumber>
    </recommendedName>
</protein>
<dbReference type="GO" id="GO:0004059">
    <property type="term" value="F:aralkylamine N-acetyltransferase activity"/>
    <property type="evidence" value="ECO:0007669"/>
    <property type="project" value="UniProtKB-EC"/>
</dbReference>
<dbReference type="InterPro" id="IPR016181">
    <property type="entry name" value="Acyl_CoA_acyltransferase"/>
</dbReference>
<evidence type="ECO:0000256" key="3">
    <source>
        <dbReference type="ARBA" id="ARBA00039114"/>
    </source>
</evidence>
<comment type="catalytic activity">
    <reaction evidence="10">
        <text>dopamine + hexadecanoyl-CoA = N-hexadecanoyl-dopamine + CoA + H(+)</text>
        <dbReference type="Rhea" id="RHEA:51376"/>
        <dbReference type="ChEBI" id="CHEBI:15378"/>
        <dbReference type="ChEBI" id="CHEBI:57287"/>
        <dbReference type="ChEBI" id="CHEBI:57379"/>
        <dbReference type="ChEBI" id="CHEBI:59905"/>
        <dbReference type="ChEBI" id="CHEBI:134058"/>
    </reaction>
    <physiologicalReaction direction="left-to-right" evidence="10">
        <dbReference type="Rhea" id="RHEA:51377"/>
    </physiologicalReaction>
</comment>
<comment type="similarity">
    <text evidence="2">Belongs to the acetyltransferase family. AANAT subfamily.</text>
</comment>
<evidence type="ECO:0000256" key="2">
    <source>
        <dbReference type="ARBA" id="ARBA00038182"/>
    </source>
</evidence>
<dbReference type="PANTHER" id="PTHR20905">
    <property type="entry name" value="N-ACETYLTRANSFERASE-RELATED"/>
    <property type="match status" value="1"/>
</dbReference>
<dbReference type="CDD" id="cd04301">
    <property type="entry name" value="NAT_SF"/>
    <property type="match status" value="1"/>
</dbReference>
<accession>A0A814F5I5</accession>
<reference evidence="14" key="1">
    <citation type="submission" date="2021-02" db="EMBL/GenBank/DDBJ databases">
        <authorList>
            <person name="Nowell W R."/>
        </authorList>
    </citation>
    <scope>NUCLEOTIDE SEQUENCE</scope>
</reference>
<dbReference type="Proteomes" id="UP000663870">
    <property type="component" value="Unassembled WGS sequence"/>
</dbReference>